<sequence>MRAAPLLLRLAVVLAGSVCMAGAAWAQQGLQLKPDRNAFTHWQARLQVSQSQNDDALSFDARRGSRLLSANLLADYYLTGSGLGAGTRGGLRATGGLMLGPMSLLQSSSGLALGRSAALTPSLSAGSRSLSLLTGPDREPNLSLSYVGVGYTSYSLRGGWGFSADLGVVGGGASGLRLGNSAPQAELSQDLRYKPVVQFGVSYSF</sequence>
<dbReference type="RefSeq" id="WP_099860071.1">
    <property type="nucleotide sequence ID" value="NZ_PEOG01000008.1"/>
</dbReference>
<evidence type="ECO:0000256" key="1">
    <source>
        <dbReference type="SAM" id="SignalP"/>
    </source>
</evidence>
<dbReference type="Proteomes" id="UP000231501">
    <property type="component" value="Unassembled WGS sequence"/>
</dbReference>
<feature type="chain" id="PRO_5013903389" description="Outer membrane protein beta-barrel domain-containing protein" evidence="1">
    <location>
        <begin position="27"/>
        <end position="205"/>
    </location>
</feature>
<proteinExistence type="predicted"/>
<evidence type="ECO:0000313" key="3">
    <source>
        <dbReference type="Proteomes" id="UP000231501"/>
    </source>
</evidence>
<dbReference type="OrthoDB" id="8684551at2"/>
<dbReference type="AlphaFoldDB" id="A0A2G9CEC3"/>
<feature type="signal peptide" evidence="1">
    <location>
        <begin position="1"/>
        <end position="26"/>
    </location>
</feature>
<protein>
    <recommendedName>
        <fullName evidence="4">Outer membrane protein beta-barrel domain-containing protein</fullName>
    </recommendedName>
</protein>
<keyword evidence="1" id="KW-0732">Signal</keyword>
<organism evidence="2 3">
    <name type="scientific">Roseateles chitinivorans</name>
    <dbReference type="NCBI Taxonomy" id="2917965"/>
    <lineage>
        <taxon>Bacteria</taxon>
        <taxon>Pseudomonadati</taxon>
        <taxon>Pseudomonadota</taxon>
        <taxon>Betaproteobacteria</taxon>
        <taxon>Burkholderiales</taxon>
        <taxon>Sphaerotilaceae</taxon>
        <taxon>Roseateles</taxon>
    </lineage>
</organism>
<gene>
    <name evidence="2" type="ORF">CS062_03505</name>
</gene>
<dbReference type="Gene3D" id="2.40.160.170">
    <property type="match status" value="1"/>
</dbReference>
<accession>A0A2G9CEC3</accession>
<comment type="caution">
    <text evidence="2">The sequence shown here is derived from an EMBL/GenBank/DDBJ whole genome shotgun (WGS) entry which is preliminary data.</text>
</comment>
<reference evidence="2 3" key="1">
    <citation type="submission" date="2017-11" db="EMBL/GenBank/DDBJ databases">
        <title>Draft genome sequence of Mitsuaria sp. HWN-4.</title>
        <authorList>
            <person name="Gundlapally S.R."/>
        </authorList>
    </citation>
    <scope>NUCLEOTIDE SEQUENCE [LARGE SCALE GENOMIC DNA]</scope>
    <source>
        <strain evidence="2 3">HWN-4</strain>
    </source>
</reference>
<name>A0A2G9CEC3_9BURK</name>
<evidence type="ECO:0000313" key="2">
    <source>
        <dbReference type="EMBL" id="PIM54692.1"/>
    </source>
</evidence>
<dbReference type="EMBL" id="PEOG01000008">
    <property type="protein sequence ID" value="PIM54692.1"/>
    <property type="molecule type" value="Genomic_DNA"/>
</dbReference>
<evidence type="ECO:0008006" key="4">
    <source>
        <dbReference type="Google" id="ProtNLM"/>
    </source>
</evidence>
<keyword evidence="3" id="KW-1185">Reference proteome</keyword>